<sequence length="265" mass="30594">MVKSASNPNEARRFNVYTDLYNINCIYLRSPWVVAWWSAAFPGFGHLSLGQFFKGSLLFVWEIVINTNAEINRAMAYSFTGRFAEAKACLNPRWLLLYIPVYLYAIWDSYRKTIALNKHYLLAENEQAPIRLFRMNGFGVNLMDKRSPQNAVAWSLLFPGLGHLYLHKIPIGFFMIVWCIVVSYYSRMVEVCYYLLAGIPGQGLALLDPEWYCFYPSMFCFAAYDAYRKAIANNIQYGKEQARHLRESYQPRGFKLLDPEGSGGV</sequence>
<accession>A0A841TZ13</accession>
<dbReference type="RefSeq" id="WP_185137763.1">
    <property type="nucleotide sequence ID" value="NZ_BORM01000033.1"/>
</dbReference>
<keyword evidence="1" id="KW-0812">Transmembrane</keyword>
<feature type="transmembrane region" description="Helical" evidence="1">
    <location>
        <begin position="164"/>
        <end position="185"/>
    </location>
</feature>
<name>A0A841TZ13_9BACL</name>
<dbReference type="Proteomes" id="UP000553776">
    <property type="component" value="Unassembled WGS sequence"/>
</dbReference>
<protein>
    <submittedName>
        <fullName evidence="2">Uncharacterized protein</fullName>
    </submittedName>
</protein>
<reference evidence="2 3" key="1">
    <citation type="submission" date="2020-08" db="EMBL/GenBank/DDBJ databases">
        <title>Cohnella phylogeny.</title>
        <authorList>
            <person name="Dunlap C."/>
        </authorList>
    </citation>
    <scope>NUCLEOTIDE SEQUENCE [LARGE SCALE GENOMIC DNA]</scope>
    <source>
        <strain evidence="2 3">DSM 25239</strain>
    </source>
</reference>
<keyword evidence="1" id="KW-0472">Membrane</keyword>
<feature type="transmembrane region" description="Helical" evidence="1">
    <location>
        <begin position="20"/>
        <end position="39"/>
    </location>
</feature>
<dbReference type="AlphaFoldDB" id="A0A841TZ13"/>
<evidence type="ECO:0000313" key="3">
    <source>
        <dbReference type="Proteomes" id="UP000553776"/>
    </source>
</evidence>
<proteinExistence type="predicted"/>
<gene>
    <name evidence="2" type="ORF">H7B90_20525</name>
</gene>
<organism evidence="2 3">
    <name type="scientific">Cohnella xylanilytica</name>
    <dbReference type="NCBI Taxonomy" id="557555"/>
    <lineage>
        <taxon>Bacteria</taxon>
        <taxon>Bacillati</taxon>
        <taxon>Bacillota</taxon>
        <taxon>Bacilli</taxon>
        <taxon>Bacillales</taxon>
        <taxon>Paenibacillaceae</taxon>
        <taxon>Cohnella</taxon>
    </lineage>
</organism>
<feature type="transmembrane region" description="Helical" evidence="1">
    <location>
        <begin position="90"/>
        <end position="107"/>
    </location>
</feature>
<keyword evidence="1" id="KW-1133">Transmembrane helix</keyword>
<keyword evidence="3" id="KW-1185">Reference proteome</keyword>
<dbReference type="EMBL" id="JACJVR010000079">
    <property type="protein sequence ID" value="MBB6693787.1"/>
    <property type="molecule type" value="Genomic_DNA"/>
</dbReference>
<evidence type="ECO:0000256" key="1">
    <source>
        <dbReference type="SAM" id="Phobius"/>
    </source>
</evidence>
<evidence type="ECO:0000313" key="2">
    <source>
        <dbReference type="EMBL" id="MBB6693787.1"/>
    </source>
</evidence>
<feature type="transmembrane region" description="Helical" evidence="1">
    <location>
        <begin position="51"/>
        <end position="69"/>
    </location>
</feature>
<comment type="caution">
    <text evidence="2">The sequence shown here is derived from an EMBL/GenBank/DDBJ whole genome shotgun (WGS) entry which is preliminary data.</text>
</comment>